<evidence type="ECO:0008006" key="3">
    <source>
        <dbReference type="Google" id="ProtNLM"/>
    </source>
</evidence>
<reference evidence="1" key="1">
    <citation type="submission" date="2021-03" db="EMBL/GenBank/DDBJ databases">
        <authorList>
            <person name="Tagirdzhanova G."/>
        </authorList>
    </citation>
    <scope>NUCLEOTIDE SEQUENCE</scope>
</reference>
<dbReference type="EMBL" id="CAJPDR010000444">
    <property type="protein sequence ID" value="CAF9936493.1"/>
    <property type="molecule type" value="Genomic_DNA"/>
</dbReference>
<dbReference type="OrthoDB" id="10325295at2759"/>
<proteinExistence type="predicted"/>
<organism evidence="1 2">
    <name type="scientific">Alectoria fallacina</name>
    <dbReference type="NCBI Taxonomy" id="1903189"/>
    <lineage>
        <taxon>Eukaryota</taxon>
        <taxon>Fungi</taxon>
        <taxon>Dikarya</taxon>
        <taxon>Ascomycota</taxon>
        <taxon>Pezizomycotina</taxon>
        <taxon>Lecanoromycetes</taxon>
        <taxon>OSLEUM clade</taxon>
        <taxon>Lecanoromycetidae</taxon>
        <taxon>Lecanorales</taxon>
        <taxon>Lecanorineae</taxon>
        <taxon>Parmeliaceae</taxon>
        <taxon>Alectoria</taxon>
    </lineage>
</organism>
<evidence type="ECO:0000313" key="2">
    <source>
        <dbReference type="Proteomes" id="UP000664203"/>
    </source>
</evidence>
<dbReference type="Proteomes" id="UP000664203">
    <property type="component" value="Unassembled WGS sequence"/>
</dbReference>
<sequence>MPGLLSCPNEVLLQIIGDLSHGGLENFAVTCKRGFNLSADAIAEKKKKYSTITCGQTLDNGSINGVHPFFTLREVLLDDSIAVYPTKMLIGRLDGDRSWSTEVETIKEITRHALDLEDLISSAMENYSLTFKDSEKRHKKKVMDGKSSAATRLLITMCPNLRSIDIYTSFTDDSYCPRMISELSSSPQSENGRANDFHLQSTESEYSMRARTRGHALEEMKSSQACRKLCYLKVVGNGDGLGIYAPLSRIASLRTLSGTYLDDVGFFRVYPLFPAEPIESTISKIEFEKSMISSERIEVLVRNMVCVQHFKYRYSEFFGGDAEWQPYDIIRSLSRHLHHCLLSLDLTGGPRTVAKRYGTGLISCLKDFQVLQTIRLDNTVFKDNERTRYAWRRTYCPHYHEIPSSTADLFPATVESLTLAQPFRIGVVQELLGDFPKQKNAKFPKLREIVFENKPGLEEELEKALRNAGITLRLPQEEGTRGGCVAIEPNSREALAEASKDSEF</sequence>
<gene>
    <name evidence="1" type="ORF">ALECFALPRED_006869</name>
</gene>
<protein>
    <recommendedName>
        <fullName evidence="3">F-box domain-containing protein</fullName>
    </recommendedName>
</protein>
<accession>A0A8H3GB70</accession>
<dbReference type="AlphaFoldDB" id="A0A8H3GB70"/>
<comment type="caution">
    <text evidence="1">The sequence shown here is derived from an EMBL/GenBank/DDBJ whole genome shotgun (WGS) entry which is preliminary data.</text>
</comment>
<keyword evidence="2" id="KW-1185">Reference proteome</keyword>
<evidence type="ECO:0000313" key="1">
    <source>
        <dbReference type="EMBL" id="CAF9936493.1"/>
    </source>
</evidence>
<name>A0A8H3GB70_9LECA</name>